<reference evidence="1 2" key="1">
    <citation type="journal article" date="2016" name="Nat. Commun.">
        <title>Thousands of microbial genomes shed light on interconnected biogeochemical processes in an aquifer system.</title>
        <authorList>
            <person name="Anantharaman K."/>
            <person name="Brown C.T."/>
            <person name="Hug L.A."/>
            <person name="Sharon I."/>
            <person name="Castelle C.J."/>
            <person name="Probst A.J."/>
            <person name="Thomas B.C."/>
            <person name="Singh A."/>
            <person name="Wilkins M.J."/>
            <person name="Karaoz U."/>
            <person name="Brodie E.L."/>
            <person name="Williams K.H."/>
            <person name="Hubbard S.S."/>
            <person name="Banfield J.F."/>
        </authorList>
    </citation>
    <scope>NUCLEOTIDE SEQUENCE [LARGE SCALE GENOMIC DNA]</scope>
</reference>
<sequence>MLKSEVSSCLSELQTLVRGFAFAVYSGVFEHPESVEEFALSLQTFSEFFYGLKHSDDPTYVSGEYGDYIGLLVDLKYQLELLEDDERLSGAYWYKQYQGALELRREAD</sequence>
<name>A0A1G2QE40_9BACT</name>
<organism evidence="1 2">
    <name type="scientific">Candidatus Vogelbacteria bacterium RIFOXYD1_FULL_44_32</name>
    <dbReference type="NCBI Taxonomy" id="1802438"/>
    <lineage>
        <taxon>Bacteria</taxon>
        <taxon>Candidatus Vogeliibacteriota</taxon>
    </lineage>
</organism>
<evidence type="ECO:0000313" key="2">
    <source>
        <dbReference type="Proteomes" id="UP000177043"/>
    </source>
</evidence>
<accession>A0A1G2QE40</accession>
<protein>
    <submittedName>
        <fullName evidence="1">Uncharacterized protein</fullName>
    </submittedName>
</protein>
<dbReference type="AlphaFoldDB" id="A0A1G2QE40"/>
<gene>
    <name evidence="1" type="ORF">A2571_00640</name>
</gene>
<evidence type="ECO:0000313" key="1">
    <source>
        <dbReference type="EMBL" id="OHA58875.1"/>
    </source>
</evidence>
<dbReference type="EMBL" id="MHTJ01000002">
    <property type="protein sequence ID" value="OHA58875.1"/>
    <property type="molecule type" value="Genomic_DNA"/>
</dbReference>
<proteinExistence type="predicted"/>
<comment type="caution">
    <text evidence="1">The sequence shown here is derived from an EMBL/GenBank/DDBJ whole genome shotgun (WGS) entry which is preliminary data.</text>
</comment>
<dbReference type="Proteomes" id="UP000177043">
    <property type="component" value="Unassembled WGS sequence"/>
</dbReference>